<dbReference type="PANTHER" id="PTHR23506:SF26">
    <property type="entry name" value="MFS-TYPE TRANSPORTER SLC18B1"/>
    <property type="match status" value="1"/>
</dbReference>
<dbReference type="GO" id="GO:0016020">
    <property type="term" value="C:membrane"/>
    <property type="evidence" value="ECO:0007669"/>
    <property type="project" value="UniProtKB-SubCell"/>
</dbReference>
<reference evidence="7" key="2">
    <citation type="submission" date="2025-09" db="UniProtKB">
        <authorList>
            <consortium name="Ensembl"/>
        </authorList>
    </citation>
    <scope>IDENTIFICATION</scope>
</reference>
<comment type="subcellular location">
    <subcellularLocation>
        <location evidence="1">Membrane</location>
        <topology evidence="1">Multi-pass membrane protein</topology>
    </subcellularLocation>
</comment>
<dbReference type="AlphaFoldDB" id="A0A8D0B3X4"/>
<keyword evidence="5 6" id="KW-0472">Membrane</keyword>
<accession>A0A8D0B3X4</accession>
<dbReference type="SUPFAM" id="SSF103473">
    <property type="entry name" value="MFS general substrate transporter"/>
    <property type="match status" value="1"/>
</dbReference>
<evidence type="ECO:0000256" key="5">
    <source>
        <dbReference type="ARBA" id="ARBA00023136"/>
    </source>
</evidence>
<dbReference type="GO" id="GO:0022857">
    <property type="term" value="F:transmembrane transporter activity"/>
    <property type="evidence" value="ECO:0007669"/>
    <property type="project" value="TreeGrafter"/>
</dbReference>
<keyword evidence="2" id="KW-0813">Transport</keyword>
<protein>
    <submittedName>
        <fullName evidence="7">Uncharacterized protein</fullName>
    </submittedName>
</protein>
<evidence type="ECO:0000256" key="3">
    <source>
        <dbReference type="ARBA" id="ARBA00022692"/>
    </source>
</evidence>
<dbReference type="Ensembl" id="ENSSMRT00000003052.1">
    <property type="protein sequence ID" value="ENSSMRP00000002537.1"/>
    <property type="gene ID" value="ENSSMRG00000002204.1"/>
</dbReference>
<evidence type="ECO:0000256" key="4">
    <source>
        <dbReference type="ARBA" id="ARBA00022989"/>
    </source>
</evidence>
<feature type="transmembrane region" description="Helical" evidence="6">
    <location>
        <begin position="29"/>
        <end position="49"/>
    </location>
</feature>
<feature type="transmembrane region" description="Helical" evidence="6">
    <location>
        <begin position="61"/>
        <end position="85"/>
    </location>
</feature>
<evidence type="ECO:0000256" key="2">
    <source>
        <dbReference type="ARBA" id="ARBA00022448"/>
    </source>
</evidence>
<dbReference type="Gene3D" id="1.20.1250.20">
    <property type="entry name" value="MFS general substrate transporter like domains"/>
    <property type="match status" value="1"/>
</dbReference>
<dbReference type="Proteomes" id="UP000694421">
    <property type="component" value="Unplaced"/>
</dbReference>
<name>A0A8D0B3X4_SALMN</name>
<evidence type="ECO:0000313" key="7">
    <source>
        <dbReference type="Ensembl" id="ENSSMRP00000002537.1"/>
    </source>
</evidence>
<sequence length="106" mass="11820">MGWFSESCIEQRVGLDDPGGSRWLTKEQIFTLIATASINFSSMICYSILGPFFPREAEKKGATTTIVGLIFGCFAVFNFITSLIMGKYVSIFKISYNVYTKILSFG</sequence>
<dbReference type="InterPro" id="IPR036259">
    <property type="entry name" value="MFS_trans_sf"/>
</dbReference>
<dbReference type="GeneTree" id="ENSGT00940000173986"/>
<reference evidence="7" key="1">
    <citation type="submission" date="2025-08" db="UniProtKB">
        <authorList>
            <consortium name="Ensembl"/>
        </authorList>
    </citation>
    <scope>IDENTIFICATION</scope>
</reference>
<evidence type="ECO:0000256" key="1">
    <source>
        <dbReference type="ARBA" id="ARBA00004141"/>
    </source>
</evidence>
<keyword evidence="8" id="KW-1185">Reference proteome</keyword>
<dbReference type="PANTHER" id="PTHR23506">
    <property type="entry name" value="GH10249P"/>
    <property type="match status" value="1"/>
</dbReference>
<organism evidence="7 8">
    <name type="scientific">Salvator merianae</name>
    <name type="common">Argentine black and white tegu</name>
    <name type="synonym">Tupinambis merianae</name>
    <dbReference type="NCBI Taxonomy" id="96440"/>
    <lineage>
        <taxon>Eukaryota</taxon>
        <taxon>Metazoa</taxon>
        <taxon>Chordata</taxon>
        <taxon>Craniata</taxon>
        <taxon>Vertebrata</taxon>
        <taxon>Euteleostomi</taxon>
        <taxon>Lepidosauria</taxon>
        <taxon>Squamata</taxon>
        <taxon>Bifurcata</taxon>
        <taxon>Unidentata</taxon>
        <taxon>Episquamata</taxon>
        <taxon>Laterata</taxon>
        <taxon>Teiioidea</taxon>
        <taxon>Teiidae</taxon>
        <taxon>Salvator</taxon>
    </lineage>
</organism>
<keyword evidence="4 6" id="KW-1133">Transmembrane helix</keyword>
<evidence type="ECO:0000256" key="6">
    <source>
        <dbReference type="SAM" id="Phobius"/>
    </source>
</evidence>
<dbReference type="InterPro" id="IPR050930">
    <property type="entry name" value="MFS_Vesicular_Transporter"/>
</dbReference>
<evidence type="ECO:0000313" key="8">
    <source>
        <dbReference type="Proteomes" id="UP000694421"/>
    </source>
</evidence>
<keyword evidence="3 6" id="KW-0812">Transmembrane</keyword>
<proteinExistence type="predicted"/>